<organism evidence="1 2">
    <name type="scientific">Botrytis fragariae</name>
    <dbReference type="NCBI Taxonomy" id="1964551"/>
    <lineage>
        <taxon>Eukaryota</taxon>
        <taxon>Fungi</taxon>
        <taxon>Dikarya</taxon>
        <taxon>Ascomycota</taxon>
        <taxon>Pezizomycotina</taxon>
        <taxon>Leotiomycetes</taxon>
        <taxon>Helotiales</taxon>
        <taxon>Sclerotiniaceae</taxon>
        <taxon>Botrytis</taxon>
    </lineage>
</organism>
<keyword evidence="2" id="KW-1185">Reference proteome</keyword>
<dbReference type="Proteomes" id="UP000531561">
    <property type="component" value="Unassembled WGS sequence"/>
</dbReference>
<comment type="caution">
    <text evidence="1">The sequence shown here is derived from an EMBL/GenBank/DDBJ whole genome shotgun (WGS) entry which is preliminary data.</text>
</comment>
<proteinExistence type="predicted"/>
<sequence>MISLLLVKPTSVCFPPDSWYRVNEHICTSHLHVRFLFHSARSPVEPSASITLGHPSHLAILYKEITEWCLSQPDPVIVHCRFRGFCLKQCVEIGILKMASAVCSLVAMTQPGYSELIGDREFRAIDSPIRGNGDSFLVAVYHSDGTSRLQWLARDVASGLLYPDAGVLSYLETERATCVHSCCLSRTGYDVIDGESFERFAKNGT</sequence>
<evidence type="ECO:0000313" key="2">
    <source>
        <dbReference type="Proteomes" id="UP000531561"/>
    </source>
</evidence>
<gene>
    <name evidence="1" type="ORF">Bfra_006122</name>
</gene>
<dbReference type="GeneID" id="59260187"/>
<name>A0A8H6EHR0_9HELO</name>
<accession>A0A8H6EHR0</accession>
<dbReference type="RefSeq" id="XP_037191705.1">
    <property type="nucleotide sequence ID" value="XM_037336495.1"/>
</dbReference>
<protein>
    <submittedName>
        <fullName evidence="1">Uncharacterized protein</fullName>
    </submittedName>
</protein>
<evidence type="ECO:0000313" key="1">
    <source>
        <dbReference type="EMBL" id="KAF5872759.1"/>
    </source>
</evidence>
<dbReference type="EMBL" id="JABFCT010000010">
    <property type="protein sequence ID" value="KAF5872759.1"/>
    <property type="molecule type" value="Genomic_DNA"/>
</dbReference>
<reference evidence="1 2" key="1">
    <citation type="journal article" date="2020" name="Phytopathology">
        <title>A high-quality genome resource of Botrytis fragariae, a new and rapidly spreading fungal pathogen causing strawberry gray mold in the U.S.A.</title>
        <authorList>
            <person name="Wu Y."/>
            <person name="Saski C.A."/>
            <person name="Schnabel G."/>
            <person name="Xiao S."/>
            <person name="Hu M."/>
        </authorList>
    </citation>
    <scope>NUCLEOTIDE SEQUENCE [LARGE SCALE GENOMIC DNA]</scope>
    <source>
        <strain evidence="1 2">BVB16</strain>
    </source>
</reference>
<dbReference type="AlphaFoldDB" id="A0A8H6EHR0"/>
<dbReference type="OrthoDB" id="10437764at2759"/>